<dbReference type="Gene3D" id="3.10.20.90">
    <property type="entry name" value="Phosphatidylinositol 3-kinase Catalytic Subunit, Chain A, domain 1"/>
    <property type="match status" value="1"/>
</dbReference>
<evidence type="ECO:0000259" key="3">
    <source>
        <dbReference type="PROSITE" id="PS50053"/>
    </source>
</evidence>
<evidence type="ECO:0000256" key="2">
    <source>
        <dbReference type="ARBA" id="ARBA00022737"/>
    </source>
</evidence>
<gene>
    <name evidence="5" type="ORF">INT47_000825</name>
</gene>
<organism evidence="5 6">
    <name type="scientific">Mucor saturninus</name>
    <dbReference type="NCBI Taxonomy" id="64648"/>
    <lineage>
        <taxon>Eukaryota</taxon>
        <taxon>Fungi</taxon>
        <taxon>Fungi incertae sedis</taxon>
        <taxon>Mucoromycota</taxon>
        <taxon>Mucoromycotina</taxon>
        <taxon>Mucoromycetes</taxon>
        <taxon>Mucorales</taxon>
        <taxon>Mucorineae</taxon>
        <taxon>Mucoraceae</taxon>
        <taxon>Mucor</taxon>
    </lineage>
</organism>
<dbReference type="PROSITE" id="PS50053">
    <property type="entry name" value="UBIQUITIN_2"/>
    <property type="match status" value="1"/>
</dbReference>
<dbReference type="AlphaFoldDB" id="A0A8H7VH29"/>
<feature type="domain" description="Ubiquitin-like" evidence="3">
    <location>
        <begin position="216"/>
        <end position="285"/>
    </location>
</feature>
<dbReference type="Pfam" id="PF02815">
    <property type="entry name" value="MIR"/>
    <property type="match status" value="1"/>
</dbReference>
<name>A0A8H7VH29_9FUNG</name>
<accession>A0A8H7VH29</accession>
<feature type="domain" description="MIR" evidence="4">
    <location>
        <begin position="56"/>
        <end position="111"/>
    </location>
</feature>
<evidence type="ECO:0008006" key="7">
    <source>
        <dbReference type="Google" id="ProtNLM"/>
    </source>
</evidence>
<dbReference type="SMART" id="SM00213">
    <property type="entry name" value="UBQ"/>
    <property type="match status" value="1"/>
</dbReference>
<dbReference type="CDD" id="cd17039">
    <property type="entry name" value="Ubl_ubiquitin_like"/>
    <property type="match status" value="1"/>
</dbReference>
<dbReference type="OrthoDB" id="5588846at2759"/>
<proteinExistence type="predicted"/>
<dbReference type="EMBL" id="JAEPRD010000001">
    <property type="protein sequence ID" value="KAG2214269.1"/>
    <property type="molecule type" value="Genomic_DNA"/>
</dbReference>
<evidence type="ECO:0000256" key="1">
    <source>
        <dbReference type="ARBA" id="ARBA00022729"/>
    </source>
</evidence>
<dbReference type="SMART" id="SM00472">
    <property type="entry name" value="MIR"/>
    <property type="match status" value="1"/>
</dbReference>
<dbReference type="Gene3D" id="2.80.10.50">
    <property type="match status" value="1"/>
</dbReference>
<dbReference type="InterPro" id="IPR029071">
    <property type="entry name" value="Ubiquitin-like_domsf"/>
</dbReference>
<comment type="caution">
    <text evidence="5">The sequence shown here is derived from an EMBL/GenBank/DDBJ whole genome shotgun (WGS) entry which is preliminary data.</text>
</comment>
<evidence type="ECO:0000313" key="6">
    <source>
        <dbReference type="Proteomes" id="UP000603453"/>
    </source>
</evidence>
<dbReference type="Proteomes" id="UP000603453">
    <property type="component" value="Unassembled WGS sequence"/>
</dbReference>
<dbReference type="InterPro" id="IPR016093">
    <property type="entry name" value="MIR_motif"/>
</dbReference>
<dbReference type="InterPro" id="IPR000626">
    <property type="entry name" value="Ubiquitin-like_dom"/>
</dbReference>
<evidence type="ECO:0000313" key="5">
    <source>
        <dbReference type="EMBL" id="KAG2214269.1"/>
    </source>
</evidence>
<evidence type="ECO:0000259" key="4">
    <source>
        <dbReference type="PROSITE" id="PS50919"/>
    </source>
</evidence>
<keyword evidence="2" id="KW-0677">Repeat</keyword>
<dbReference type="PROSITE" id="PS50919">
    <property type="entry name" value="MIR"/>
    <property type="match status" value="1"/>
</dbReference>
<keyword evidence="1" id="KW-0732">Signal</keyword>
<keyword evidence="6" id="KW-1185">Reference proteome</keyword>
<sequence length="291" mass="34164">MFLTNRYLTFQQGTYESGSFQQRFFFLHKVFTLEGSPNNESTWIVLPLTITEEEAGYEVRFEDSIRPKHVTDRANLHSHEIESTVSGQQEVSCFDDDDSTNENDVWRVEQYDQDDEQYDDFWRVNQPVILRHVATVIMLLNLILKPDLYKFQITVDEFYTGLSAKKRIEQLYGIFCLSQTLEHRYGPWRDNEFLDNRIKEGDSIDLMVDPVHSQSIKIYCKSDNRLERLTVYINPTNTVGQLKASLSPTLNIPTENQTIKYNEETLENYKTLSEYNIAPLSLIQVEYTHNK</sequence>
<protein>
    <recommendedName>
        <fullName evidence="7">Ubiquitin-like domain-containing protein</fullName>
    </recommendedName>
</protein>
<reference evidence="5" key="1">
    <citation type="submission" date="2020-12" db="EMBL/GenBank/DDBJ databases">
        <title>Metabolic potential, ecology and presence of endohyphal bacteria is reflected in genomic diversity of Mucoromycotina.</title>
        <authorList>
            <person name="Muszewska A."/>
            <person name="Okrasinska A."/>
            <person name="Steczkiewicz K."/>
            <person name="Drgas O."/>
            <person name="Orlowska M."/>
            <person name="Perlinska-Lenart U."/>
            <person name="Aleksandrzak-Piekarczyk T."/>
            <person name="Szatraj K."/>
            <person name="Zielenkiewicz U."/>
            <person name="Pilsyk S."/>
            <person name="Malc E."/>
            <person name="Mieczkowski P."/>
            <person name="Kruszewska J.S."/>
            <person name="Biernat P."/>
            <person name="Pawlowska J."/>
        </authorList>
    </citation>
    <scope>NUCLEOTIDE SEQUENCE</scope>
    <source>
        <strain evidence="5">WA0000017839</strain>
    </source>
</reference>
<dbReference type="SUPFAM" id="SSF54236">
    <property type="entry name" value="Ubiquitin-like"/>
    <property type="match status" value="1"/>
</dbReference>
<dbReference type="PANTHER" id="PTHR46809:SF2">
    <property type="entry name" value="GH21273P"/>
    <property type="match status" value="1"/>
</dbReference>
<dbReference type="InterPro" id="IPR036300">
    <property type="entry name" value="MIR_dom_sf"/>
</dbReference>
<dbReference type="Pfam" id="PF00240">
    <property type="entry name" value="ubiquitin"/>
    <property type="match status" value="1"/>
</dbReference>
<dbReference type="SUPFAM" id="SSF82109">
    <property type="entry name" value="MIR domain"/>
    <property type="match status" value="1"/>
</dbReference>
<dbReference type="PANTHER" id="PTHR46809">
    <property type="entry name" value="STROMAL CELL-DERIVED FACTOR 2-LIKE PROTEIN"/>
    <property type="match status" value="1"/>
</dbReference>